<dbReference type="PROSITE" id="PS52016">
    <property type="entry name" value="TONB_DEPENDENT_REC_3"/>
    <property type="match status" value="1"/>
</dbReference>
<dbReference type="InterPro" id="IPR000531">
    <property type="entry name" value="Beta-barrel_TonB"/>
</dbReference>
<keyword evidence="8 12" id="KW-0798">TonB box</keyword>
<evidence type="ECO:0000259" key="13">
    <source>
        <dbReference type="Pfam" id="PF00593"/>
    </source>
</evidence>
<keyword evidence="15" id="KW-0675">Receptor</keyword>
<gene>
    <name evidence="15" type="ORF">ACFOKA_15060</name>
</gene>
<dbReference type="PANTHER" id="PTHR32552:SF81">
    <property type="entry name" value="TONB-DEPENDENT OUTER MEMBRANE RECEPTOR"/>
    <property type="match status" value="1"/>
</dbReference>
<evidence type="ECO:0000256" key="7">
    <source>
        <dbReference type="ARBA" id="ARBA00023065"/>
    </source>
</evidence>
<dbReference type="RefSeq" id="WP_194215012.1">
    <property type="nucleotide sequence ID" value="NZ_CP061205.1"/>
</dbReference>
<evidence type="ECO:0000259" key="14">
    <source>
        <dbReference type="Pfam" id="PF07715"/>
    </source>
</evidence>
<keyword evidence="6" id="KW-0408">Iron</keyword>
<dbReference type="InterPro" id="IPR039426">
    <property type="entry name" value="TonB-dep_rcpt-like"/>
</dbReference>
<evidence type="ECO:0000313" key="16">
    <source>
        <dbReference type="Proteomes" id="UP001595444"/>
    </source>
</evidence>
<reference evidence="16" key="1">
    <citation type="journal article" date="2019" name="Int. J. Syst. Evol. Microbiol.">
        <title>The Global Catalogue of Microorganisms (GCM) 10K type strain sequencing project: providing services to taxonomists for standard genome sequencing and annotation.</title>
        <authorList>
            <consortium name="The Broad Institute Genomics Platform"/>
            <consortium name="The Broad Institute Genome Sequencing Center for Infectious Disease"/>
            <person name="Wu L."/>
            <person name="Ma J."/>
        </authorList>
    </citation>
    <scope>NUCLEOTIDE SEQUENCE [LARGE SCALE GENOMIC DNA]</scope>
    <source>
        <strain evidence="16">KCTC 62164</strain>
    </source>
</reference>
<proteinExistence type="inferred from homology"/>
<evidence type="ECO:0000256" key="8">
    <source>
        <dbReference type="ARBA" id="ARBA00023077"/>
    </source>
</evidence>
<keyword evidence="3 11" id="KW-1134">Transmembrane beta strand</keyword>
<dbReference type="InterPro" id="IPR036942">
    <property type="entry name" value="Beta-barrel_TonB_sf"/>
</dbReference>
<dbReference type="Gene3D" id="2.40.170.20">
    <property type="entry name" value="TonB-dependent receptor, beta-barrel domain"/>
    <property type="match status" value="1"/>
</dbReference>
<evidence type="ECO:0000256" key="5">
    <source>
        <dbReference type="ARBA" id="ARBA00022692"/>
    </source>
</evidence>
<evidence type="ECO:0000256" key="4">
    <source>
        <dbReference type="ARBA" id="ARBA00022496"/>
    </source>
</evidence>
<comment type="similarity">
    <text evidence="11 12">Belongs to the TonB-dependent receptor family.</text>
</comment>
<name>A0ABV7D8B3_9PROT</name>
<dbReference type="CDD" id="cd01347">
    <property type="entry name" value="ligand_gated_channel"/>
    <property type="match status" value="1"/>
</dbReference>
<keyword evidence="9 11" id="KW-0472">Membrane</keyword>
<organism evidence="15 16">
    <name type="scientific">Kordiimonas pumila</name>
    <dbReference type="NCBI Taxonomy" id="2161677"/>
    <lineage>
        <taxon>Bacteria</taxon>
        <taxon>Pseudomonadati</taxon>
        <taxon>Pseudomonadota</taxon>
        <taxon>Alphaproteobacteria</taxon>
        <taxon>Kordiimonadales</taxon>
        <taxon>Kordiimonadaceae</taxon>
        <taxon>Kordiimonas</taxon>
    </lineage>
</organism>
<evidence type="ECO:0000256" key="1">
    <source>
        <dbReference type="ARBA" id="ARBA00004571"/>
    </source>
</evidence>
<dbReference type="Proteomes" id="UP001595444">
    <property type="component" value="Unassembled WGS sequence"/>
</dbReference>
<keyword evidence="5 11" id="KW-0812">Transmembrane</keyword>
<dbReference type="Pfam" id="PF00593">
    <property type="entry name" value="TonB_dep_Rec_b-barrel"/>
    <property type="match status" value="1"/>
</dbReference>
<keyword evidence="2 11" id="KW-0813">Transport</keyword>
<dbReference type="Pfam" id="PF07715">
    <property type="entry name" value="Plug"/>
    <property type="match status" value="1"/>
</dbReference>
<keyword evidence="4" id="KW-0410">Iron transport</keyword>
<comment type="subcellular location">
    <subcellularLocation>
        <location evidence="1 11">Cell outer membrane</location>
        <topology evidence="1 11">Multi-pass membrane protein</topology>
    </subcellularLocation>
</comment>
<accession>A0ABV7D8B3</accession>
<dbReference type="PANTHER" id="PTHR32552">
    <property type="entry name" value="FERRICHROME IRON RECEPTOR-RELATED"/>
    <property type="match status" value="1"/>
</dbReference>
<feature type="domain" description="TonB-dependent receptor plug" evidence="14">
    <location>
        <begin position="34"/>
        <end position="139"/>
    </location>
</feature>
<evidence type="ECO:0000256" key="2">
    <source>
        <dbReference type="ARBA" id="ARBA00022448"/>
    </source>
</evidence>
<keyword evidence="7" id="KW-0406">Ion transport</keyword>
<keyword evidence="16" id="KW-1185">Reference proteome</keyword>
<evidence type="ECO:0000256" key="11">
    <source>
        <dbReference type="PROSITE-ProRule" id="PRU01360"/>
    </source>
</evidence>
<evidence type="ECO:0000256" key="10">
    <source>
        <dbReference type="ARBA" id="ARBA00023237"/>
    </source>
</evidence>
<evidence type="ECO:0000256" key="9">
    <source>
        <dbReference type="ARBA" id="ARBA00023136"/>
    </source>
</evidence>
<protein>
    <submittedName>
        <fullName evidence="15">TonB-dependent receptor</fullName>
    </submittedName>
</protein>
<evidence type="ECO:0000313" key="15">
    <source>
        <dbReference type="EMBL" id="MFC3053229.1"/>
    </source>
</evidence>
<evidence type="ECO:0000256" key="3">
    <source>
        <dbReference type="ARBA" id="ARBA00022452"/>
    </source>
</evidence>
<feature type="domain" description="TonB-dependent receptor-like beta-barrel" evidence="13">
    <location>
        <begin position="215"/>
        <end position="651"/>
    </location>
</feature>
<dbReference type="InterPro" id="IPR012910">
    <property type="entry name" value="Plug_dom"/>
</dbReference>
<keyword evidence="10 11" id="KW-0998">Cell outer membrane</keyword>
<evidence type="ECO:0000256" key="6">
    <source>
        <dbReference type="ARBA" id="ARBA00023004"/>
    </source>
</evidence>
<comment type="caution">
    <text evidence="15">The sequence shown here is derived from an EMBL/GenBank/DDBJ whole genome shotgun (WGS) entry which is preliminary data.</text>
</comment>
<evidence type="ECO:0000256" key="12">
    <source>
        <dbReference type="RuleBase" id="RU003357"/>
    </source>
</evidence>
<dbReference type="EMBL" id="JBHRSL010000013">
    <property type="protein sequence ID" value="MFC3053229.1"/>
    <property type="molecule type" value="Genomic_DNA"/>
</dbReference>
<dbReference type="SUPFAM" id="SSF56935">
    <property type="entry name" value="Porins"/>
    <property type="match status" value="1"/>
</dbReference>
<sequence>MPYNPATAEGNEDAESVGVFDEIIVTARRRSESLQDVPIAVTALTERDIARAGLEGVSDFANLVPNVTFSNSLNAGTNYLTIRGQTQSQYAAPPAAIVVDGVLTISPLQFNVDEFDLQQIEVLKGPQGAIYGRNAIAGAINLATLKPSDEFNAHFLAGYARGDEWKGKASISGAIVPGLLYALGGVSYTDRRGQVRNITTGTYSDKVEDLTARLRFVVTPSDDLELDLKYTYSDTDGRDPSFISSASGDPAISSDPLVSNRIGYNPRKLHDLSGKFSLDTSFATTTLTLAYVDIAEDIDEDLDYTTADFLAARQTQDVDGFSQELRFASNGDDKLDWLVGGYHVRSTEMRATEIYIDLFYLGLAPEPTQADFVLGSASDEYYYETWSGFGQVNYEFLPELSVSFELRYDDDSVRQVSLAEGEKQASFSKWQPKGTITYKPSSGDLTLYASIGKGYRSGDFNSSGASYGNPLIKAESATNYEVGAKSILFNGKVMLNMAVFQTDLADGQFKLFDSIGATNVGVNIDKTRIRGFEAESAVQVTENVRLNASIGYTDPKVTAFTPPTGFTGIASDYIGNRPPRTAKVTFNFGLDIDIPVTDNTYIFFRPDYRYIGGYYWDPENDYKRPAENVLNFRLGLRDLDEQWSITGYVQNALNEKITSDFQPFSNTGLPTGADVYYPPVGAVYGLELRYQF</sequence>